<keyword evidence="3" id="KW-1185">Reference proteome</keyword>
<dbReference type="KEGG" id="mgg:MPLG2_0364"/>
<dbReference type="InterPro" id="IPR000182">
    <property type="entry name" value="GNAT_dom"/>
</dbReference>
<dbReference type="PANTHER" id="PTHR39173">
    <property type="entry name" value="ACETYLTRANSFERASE"/>
    <property type="match status" value="1"/>
</dbReference>
<sequence>MSARCTLILRPLTAADEVPMRRMQAELAAEGFDLLPEGHTWAEVMGRAEREASGVDLEPGRVRADFLVAEVGRDVVGRASVRYALTDWLHHYGGHIGYAVAPAHRLKGYAGEMLRQSLQRLAAAGVDRALVTCDEGNVGSARVIEGAGGVLENVVDVGGGLMRRRYWIDVFTHA</sequence>
<dbReference type="SUPFAM" id="SSF55729">
    <property type="entry name" value="Acyl-CoA N-acyltransferases (Nat)"/>
    <property type="match status" value="1"/>
</dbReference>
<organism evidence="2 3">
    <name type="scientific">Micropruina glycogenica</name>
    <dbReference type="NCBI Taxonomy" id="75385"/>
    <lineage>
        <taxon>Bacteria</taxon>
        <taxon>Bacillati</taxon>
        <taxon>Actinomycetota</taxon>
        <taxon>Actinomycetes</taxon>
        <taxon>Propionibacteriales</taxon>
        <taxon>Nocardioidaceae</taxon>
        <taxon>Micropruina</taxon>
    </lineage>
</organism>
<dbReference type="AlphaFoldDB" id="A0A2N9JCX5"/>
<proteinExistence type="predicted"/>
<dbReference type="Proteomes" id="UP000238164">
    <property type="component" value="Chromosome 1"/>
</dbReference>
<keyword evidence="2" id="KW-0808">Transferase</keyword>
<gene>
    <name evidence="2" type="ORF">MPLG2_0364</name>
</gene>
<dbReference type="PANTHER" id="PTHR39173:SF1">
    <property type="entry name" value="ACETYLTRANSFERASE"/>
    <property type="match status" value="1"/>
</dbReference>
<dbReference type="CDD" id="cd04301">
    <property type="entry name" value="NAT_SF"/>
    <property type="match status" value="1"/>
</dbReference>
<reference evidence="2 3" key="1">
    <citation type="submission" date="2018-02" db="EMBL/GenBank/DDBJ databases">
        <authorList>
            <person name="Cohen D.B."/>
            <person name="Kent A.D."/>
        </authorList>
    </citation>
    <scope>NUCLEOTIDE SEQUENCE [LARGE SCALE GENOMIC DNA]</scope>
    <source>
        <strain evidence="2">1</strain>
    </source>
</reference>
<dbReference type="PROSITE" id="PS51186">
    <property type="entry name" value="GNAT"/>
    <property type="match status" value="1"/>
</dbReference>
<dbReference type="Gene3D" id="3.40.630.30">
    <property type="match status" value="1"/>
</dbReference>
<dbReference type="GO" id="GO:0016747">
    <property type="term" value="F:acyltransferase activity, transferring groups other than amino-acyl groups"/>
    <property type="evidence" value="ECO:0007669"/>
    <property type="project" value="InterPro"/>
</dbReference>
<name>A0A2N9JCX5_9ACTN</name>
<dbReference type="InterPro" id="IPR016181">
    <property type="entry name" value="Acyl_CoA_acyltransferase"/>
</dbReference>
<evidence type="ECO:0000313" key="2">
    <source>
        <dbReference type="EMBL" id="SPD85400.1"/>
    </source>
</evidence>
<feature type="domain" description="N-acetyltransferase" evidence="1">
    <location>
        <begin position="7"/>
        <end position="167"/>
    </location>
</feature>
<dbReference type="Pfam" id="PF13302">
    <property type="entry name" value="Acetyltransf_3"/>
    <property type="match status" value="1"/>
</dbReference>
<evidence type="ECO:0000259" key="1">
    <source>
        <dbReference type="PROSITE" id="PS51186"/>
    </source>
</evidence>
<protein>
    <submittedName>
        <fullName evidence="2">Acetyltransferase (GNAT) family protein</fullName>
    </submittedName>
</protein>
<dbReference type="EMBL" id="LT985188">
    <property type="protein sequence ID" value="SPD85400.1"/>
    <property type="molecule type" value="Genomic_DNA"/>
</dbReference>
<evidence type="ECO:0000313" key="3">
    <source>
        <dbReference type="Proteomes" id="UP000238164"/>
    </source>
</evidence>
<accession>A0A2N9JCX5</accession>